<evidence type="ECO:0000256" key="1">
    <source>
        <dbReference type="ARBA" id="ARBA00006484"/>
    </source>
</evidence>
<dbReference type="InterPro" id="IPR036291">
    <property type="entry name" value="NAD(P)-bd_dom_sf"/>
</dbReference>
<dbReference type="PRINTS" id="PR00081">
    <property type="entry name" value="GDHRDH"/>
</dbReference>
<keyword evidence="2" id="KW-0560">Oxidoreductase</keyword>
<proteinExistence type="inferred from homology"/>
<dbReference type="InterPro" id="IPR023985">
    <property type="entry name" value="SDR_subfam_1"/>
</dbReference>
<dbReference type="SUPFAM" id="SSF51735">
    <property type="entry name" value="NAD(P)-binding Rossmann-fold domains"/>
    <property type="match status" value="1"/>
</dbReference>
<evidence type="ECO:0000313" key="5">
    <source>
        <dbReference type="EMBL" id="PQP16114.1"/>
    </source>
</evidence>
<keyword evidence="3" id="KW-0520">NAD</keyword>
<dbReference type="NCBIfam" id="TIGR03971">
    <property type="entry name" value="SDR_subfam_1"/>
    <property type="match status" value="1"/>
</dbReference>
<dbReference type="InterPro" id="IPR020904">
    <property type="entry name" value="Sc_DH/Rdtase_CS"/>
</dbReference>
<sequence>MGRVAGKVAFITGAARGQGRSHAVRLAEEGADIIALDILEDVETVPYESASAEDLDETVALVEKTGRRIVAQKVDVRDQAAVSEAVRQGVAELGRLDLVVANAGIFGTPAKIWEMTDELWQTTIDVNLTGVFHTVKATVPYLLEQAEGGSIIITSSAAGLKGVPNYGSYSASKHGVLGLARSLAMELAEHNIRVNTVHPGNVDTKMIINDTTFKVFVPDKEHPTKDDVRESFMSTLMMPIPWLDATDISNAVLWLASDESRYVTGVALPVDAGMTAK</sequence>
<dbReference type="PRINTS" id="PR00080">
    <property type="entry name" value="SDRFAMILY"/>
</dbReference>
<dbReference type="PANTHER" id="PTHR24321:SF8">
    <property type="entry name" value="ESTRADIOL 17-BETA-DEHYDROGENASE 8-RELATED"/>
    <property type="match status" value="1"/>
</dbReference>
<dbReference type="PANTHER" id="PTHR24321">
    <property type="entry name" value="DEHYDROGENASES, SHORT CHAIN"/>
    <property type="match status" value="1"/>
</dbReference>
<name>A0A2S8IMW1_RHOOP</name>
<evidence type="ECO:0000256" key="2">
    <source>
        <dbReference type="ARBA" id="ARBA00023002"/>
    </source>
</evidence>
<comment type="caution">
    <text evidence="5">The sequence shown here is derived from an EMBL/GenBank/DDBJ whole genome shotgun (WGS) entry which is preliminary data.</text>
</comment>
<accession>A0A2S8IMW1</accession>
<dbReference type="InterPro" id="IPR002347">
    <property type="entry name" value="SDR_fam"/>
</dbReference>
<reference evidence="6" key="1">
    <citation type="submission" date="2018-02" db="EMBL/GenBank/DDBJ databases">
        <title>Draft genome sequencing of Rhodococcus opacus KU647198.</title>
        <authorList>
            <person name="Zheng B.-X."/>
        </authorList>
    </citation>
    <scope>NUCLEOTIDE SEQUENCE [LARGE SCALE GENOMIC DNA]</scope>
    <source>
        <strain evidence="6">04-OD7</strain>
    </source>
</reference>
<dbReference type="NCBIfam" id="NF009467">
    <property type="entry name" value="PRK12826.1-3"/>
    <property type="match status" value="1"/>
</dbReference>
<dbReference type="Pfam" id="PF00106">
    <property type="entry name" value="adh_short"/>
    <property type="match status" value="1"/>
</dbReference>
<dbReference type="AlphaFoldDB" id="A0A2S8IMW1"/>
<dbReference type="PROSITE" id="PS00061">
    <property type="entry name" value="ADH_SHORT"/>
    <property type="match status" value="1"/>
</dbReference>
<dbReference type="RefSeq" id="WP_105422332.1">
    <property type="nucleotide sequence ID" value="NZ_PUIO01000067.1"/>
</dbReference>
<evidence type="ECO:0000256" key="3">
    <source>
        <dbReference type="ARBA" id="ARBA00023027"/>
    </source>
</evidence>
<evidence type="ECO:0000256" key="4">
    <source>
        <dbReference type="RuleBase" id="RU000363"/>
    </source>
</evidence>
<organism evidence="5 6">
    <name type="scientific">Rhodococcus opacus</name>
    <name type="common">Nocardia opaca</name>
    <dbReference type="NCBI Taxonomy" id="37919"/>
    <lineage>
        <taxon>Bacteria</taxon>
        <taxon>Bacillati</taxon>
        <taxon>Actinomycetota</taxon>
        <taxon>Actinomycetes</taxon>
        <taxon>Mycobacteriales</taxon>
        <taxon>Nocardiaceae</taxon>
        <taxon>Rhodococcus</taxon>
    </lineage>
</organism>
<dbReference type="Gene3D" id="3.40.50.720">
    <property type="entry name" value="NAD(P)-binding Rossmann-like Domain"/>
    <property type="match status" value="1"/>
</dbReference>
<protein>
    <submittedName>
        <fullName evidence="5">SDR family mycofactocin-dependent oxidoreductase</fullName>
    </submittedName>
</protein>
<dbReference type="CDD" id="cd05233">
    <property type="entry name" value="SDR_c"/>
    <property type="match status" value="1"/>
</dbReference>
<dbReference type="FunFam" id="3.40.50.720:FF:000084">
    <property type="entry name" value="Short-chain dehydrogenase reductase"/>
    <property type="match status" value="1"/>
</dbReference>
<dbReference type="GO" id="GO:0016491">
    <property type="term" value="F:oxidoreductase activity"/>
    <property type="evidence" value="ECO:0007669"/>
    <property type="project" value="UniProtKB-KW"/>
</dbReference>
<dbReference type="EMBL" id="PUIO01000067">
    <property type="protein sequence ID" value="PQP16114.1"/>
    <property type="molecule type" value="Genomic_DNA"/>
</dbReference>
<dbReference type="Proteomes" id="UP000239290">
    <property type="component" value="Unassembled WGS sequence"/>
</dbReference>
<evidence type="ECO:0000313" key="6">
    <source>
        <dbReference type="Proteomes" id="UP000239290"/>
    </source>
</evidence>
<gene>
    <name evidence="5" type="ORF">C5613_36930</name>
</gene>
<comment type="similarity">
    <text evidence="1 4">Belongs to the short-chain dehydrogenases/reductases (SDR) family.</text>
</comment>